<dbReference type="AlphaFoldDB" id="A0A1N6UUA6"/>
<keyword evidence="3" id="KW-1185">Reference proteome</keyword>
<dbReference type="STRING" id="1077936.SAMN05421545_1080"/>
<dbReference type="EMBL" id="FTNM01000001">
    <property type="protein sequence ID" value="SIQ69187.1"/>
    <property type="molecule type" value="Genomic_DNA"/>
</dbReference>
<evidence type="ECO:0000313" key="3">
    <source>
        <dbReference type="Proteomes" id="UP000185924"/>
    </source>
</evidence>
<evidence type="ECO:0000313" key="2">
    <source>
        <dbReference type="EMBL" id="SIQ69187.1"/>
    </source>
</evidence>
<protein>
    <recommendedName>
        <fullName evidence="4">Lipoprotein</fullName>
    </recommendedName>
</protein>
<dbReference type="RefSeq" id="WP_007657206.1">
    <property type="nucleotide sequence ID" value="NZ_FTNM01000001.1"/>
</dbReference>
<reference evidence="3" key="1">
    <citation type="submission" date="2017-01" db="EMBL/GenBank/DDBJ databases">
        <authorList>
            <person name="Varghese N."/>
            <person name="Submissions S."/>
        </authorList>
    </citation>
    <scope>NUCLEOTIDE SEQUENCE [LARGE SCALE GENOMIC DNA]</scope>
    <source>
        <strain evidence="3">DM9</strain>
    </source>
</reference>
<name>A0A1N6UUA6_9BACT</name>
<dbReference type="OrthoDB" id="887022at2"/>
<organism evidence="2 3">
    <name type="scientific">Pontibacter lucknowensis</name>
    <dbReference type="NCBI Taxonomy" id="1077936"/>
    <lineage>
        <taxon>Bacteria</taxon>
        <taxon>Pseudomonadati</taxon>
        <taxon>Bacteroidota</taxon>
        <taxon>Cytophagia</taxon>
        <taxon>Cytophagales</taxon>
        <taxon>Hymenobacteraceae</taxon>
        <taxon>Pontibacter</taxon>
    </lineage>
</organism>
<dbReference type="Proteomes" id="UP000185924">
    <property type="component" value="Unassembled WGS sequence"/>
</dbReference>
<proteinExistence type="predicted"/>
<sequence length="99" mass="10493">MNKNVLAVFSAVCGLAMISCDTPKDNRPSGKASVDYVQPGTRSTYNVSDMGGEDHTVHTDTHGGENIMPDRDLGGNTIQPGDSIRETEEVNSPAGATKR</sequence>
<gene>
    <name evidence="2" type="ORF">SAMN05421545_1080</name>
</gene>
<accession>A0A1N6UUA6</accession>
<evidence type="ECO:0008006" key="4">
    <source>
        <dbReference type="Google" id="ProtNLM"/>
    </source>
</evidence>
<feature type="region of interest" description="Disordered" evidence="1">
    <location>
        <begin position="22"/>
        <end position="99"/>
    </location>
</feature>
<evidence type="ECO:0000256" key="1">
    <source>
        <dbReference type="SAM" id="MobiDB-lite"/>
    </source>
</evidence>
<dbReference type="PROSITE" id="PS51257">
    <property type="entry name" value="PROKAR_LIPOPROTEIN"/>
    <property type="match status" value="1"/>
</dbReference>
<feature type="compositionally biased region" description="Basic and acidic residues" evidence="1">
    <location>
        <begin position="52"/>
        <end position="73"/>
    </location>
</feature>